<sequence length="94" mass="10552">MRTTQDGINMCSISSGYSWKISTRTSLVLHMLLLYTSMKGTTSFVFIPPSLGMWAVLTVDKYRSAKNNGIRLITKFMVVIPDLSLVLKSYPTNN</sequence>
<reference evidence="2" key="2">
    <citation type="journal article" date="2015" name="Fish Shellfish Immunol.">
        <title>Early steps in the European eel (Anguilla anguilla)-Vibrio vulnificus interaction in the gills: Role of the RtxA13 toxin.</title>
        <authorList>
            <person name="Callol A."/>
            <person name="Pajuelo D."/>
            <person name="Ebbesson L."/>
            <person name="Teles M."/>
            <person name="MacKenzie S."/>
            <person name="Amaro C."/>
        </authorList>
    </citation>
    <scope>NUCLEOTIDE SEQUENCE</scope>
</reference>
<keyword evidence="1" id="KW-0472">Membrane</keyword>
<keyword evidence="1" id="KW-1133">Transmembrane helix</keyword>
<evidence type="ECO:0000313" key="2">
    <source>
        <dbReference type="EMBL" id="JAH94540.1"/>
    </source>
</evidence>
<keyword evidence="1" id="KW-0812">Transmembrane</keyword>
<accession>A0A0E9WY38</accession>
<dbReference type="AlphaFoldDB" id="A0A0E9WY38"/>
<organism evidence="2">
    <name type="scientific">Anguilla anguilla</name>
    <name type="common">European freshwater eel</name>
    <name type="synonym">Muraena anguilla</name>
    <dbReference type="NCBI Taxonomy" id="7936"/>
    <lineage>
        <taxon>Eukaryota</taxon>
        <taxon>Metazoa</taxon>
        <taxon>Chordata</taxon>
        <taxon>Craniata</taxon>
        <taxon>Vertebrata</taxon>
        <taxon>Euteleostomi</taxon>
        <taxon>Actinopterygii</taxon>
        <taxon>Neopterygii</taxon>
        <taxon>Teleostei</taxon>
        <taxon>Anguilliformes</taxon>
        <taxon>Anguillidae</taxon>
        <taxon>Anguilla</taxon>
    </lineage>
</organism>
<dbReference type="EMBL" id="GBXM01014037">
    <property type="protein sequence ID" value="JAH94540.1"/>
    <property type="molecule type" value="Transcribed_RNA"/>
</dbReference>
<protein>
    <submittedName>
        <fullName evidence="2">Uncharacterized protein</fullName>
    </submittedName>
</protein>
<reference evidence="2" key="1">
    <citation type="submission" date="2014-11" db="EMBL/GenBank/DDBJ databases">
        <authorList>
            <person name="Amaro Gonzalez C."/>
        </authorList>
    </citation>
    <scope>NUCLEOTIDE SEQUENCE</scope>
</reference>
<name>A0A0E9WY38_ANGAN</name>
<feature type="transmembrane region" description="Helical" evidence="1">
    <location>
        <begin position="21"/>
        <end position="38"/>
    </location>
</feature>
<proteinExistence type="predicted"/>
<evidence type="ECO:0000256" key="1">
    <source>
        <dbReference type="SAM" id="Phobius"/>
    </source>
</evidence>